<evidence type="ECO:0000313" key="3">
    <source>
        <dbReference type="Proteomes" id="UP000769766"/>
    </source>
</evidence>
<dbReference type="AlphaFoldDB" id="A0A932FX41"/>
<gene>
    <name evidence="2" type="ORF">HYY20_08835</name>
</gene>
<dbReference type="Proteomes" id="UP000769766">
    <property type="component" value="Unassembled WGS sequence"/>
</dbReference>
<sequence>MARVHSSIEQKKMTLEEFWALPEGPPYHEFEEGELILMEQPHGRHQEVLLELGHFLSDHVKRHQLGKVWCEIGVELTEKLGYGPDIVYLSAEHLDRYDAEKGRITGSPDLVGEILSRHSRGRDCVRKFKHYFAAGVPWYWIVDPGELIIEEYRAAAEGYLRTASVAAGEIFRPGLFSGLEINLEQLL</sequence>
<protein>
    <submittedName>
        <fullName evidence="2">Uma2 family endonuclease</fullName>
    </submittedName>
</protein>
<dbReference type="InterPro" id="IPR011335">
    <property type="entry name" value="Restrct_endonuc-II-like"/>
</dbReference>
<dbReference type="InterPro" id="IPR012296">
    <property type="entry name" value="Nuclease_put_TT1808"/>
</dbReference>
<keyword evidence="2" id="KW-0378">Hydrolase</keyword>
<dbReference type="SUPFAM" id="SSF52980">
    <property type="entry name" value="Restriction endonuclease-like"/>
    <property type="match status" value="1"/>
</dbReference>
<dbReference type="InterPro" id="IPR008538">
    <property type="entry name" value="Uma2"/>
</dbReference>
<dbReference type="EMBL" id="JACPRF010000266">
    <property type="protein sequence ID" value="MBI2876972.1"/>
    <property type="molecule type" value="Genomic_DNA"/>
</dbReference>
<proteinExistence type="predicted"/>
<dbReference type="Gene3D" id="3.90.1570.10">
    <property type="entry name" value="tt1808, chain A"/>
    <property type="match status" value="1"/>
</dbReference>
<dbReference type="PANTHER" id="PTHR34107:SF4">
    <property type="entry name" value="SLL1222 PROTEIN"/>
    <property type="match status" value="1"/>
</dbReference>
<comment type="caution">
    <text evidence="2">The sequence shown here is derived from an EMBL/GenBank/DDBJ whole genome shotgun (WGS) entry which is preliminary data.</text>
</comment>
<accession>A0A932FX41</accession>
<dbReference type="PANTHER" id="PTHR34107">
    <property type="entry name" value="SLL0198 PROTEIN-RELATED"/>
    <property type="match status" value="1"/>
</dbReference>
<keyword evidence="2" id="KW-0255">Endonuclease</keyword>
<feature type="domain" description="Putative restriction endonuclease" evidence="1">
    <location>
        <begin position="15"/>
        <end position="183"/>
    </location>
</feature>
<evidence type="ECO:0000259" key="1">
    <source>
        <dbReference type="Pfam" id="PF05685"/>
    </source>
</evidence>
<dbReference type="GO" id="GO:0004519">
    <property type="term" value="F:endonuclease activity"/>
    <property type="evidence" value="ECO:0007669"/>
    <property type="project" value="UniProtKB-KW"/>
</dbReference>
<evidence type="ECO:0000313" key="2">
    <source>
        <dbReference type="EMBL" id="MBI2876972.1"/>
    </source>
</evidence>
<dbReference type="CDD" id="cd06260">
    <property type="entry name" value="DUF820-like"/>
    <property type="match status" value="1"/>
</dbReference>
<reference evidence="2" key="1">
    <citation type="submission" date="2020-07" db="EMBL/GenBank/DDBJ databases">
        <title>Huge and variable diversity of episymbiotic CPR bacteria and DPANN archaea in groundwater ecosystems.</title>
        <authorList>
            <person name="He C.Y."/>
            <person name="Keren R."/>
            <person name="Whittaker M."/>
            <person name="Farag I.F."/>
            <person name="Doudna J."/>
            <person name="Cate J.H.D."/>
            <person name="Banfield J.F."/>
        </authorList>
    </citation>
    <scope>NUCLEOTIDE SEQUENCE</scope>
    <source>
        <strain evidence="2">NC_groundwater_672_Ag_B-0.1um_62_36</strain>
    </source>
</reference>
<name>A0A932FX41_UNCTE</name>
<keyword evidence="2" id="KW-0540">Nuclease</keyword>
<dbReference type="Pfam" id="PF05685">
    <property type="entry name" value="Uma2"/>
    <property type="match status" value="1"/>
</dbReference>
<organism evidence="2 3">
    <name type="scientific">Tectimicrobiota bacterium</name>
    <dbReference type="NCBI Taxonomy" id="2528274"/>
    <lineage>
        <taxon>Bacteria</taxon>
        <taxon>Pseudomonadati</taxon>
        <taxon>Nitrospinota/Tectimicrobiota group</taxon>
        <taxon>Candidatus Tectimicrobiota</taxon>
    </lineage>
</organism>